<keyword evidence="9" id="KW-1185">Reference proteome</keyword>
<dbReference type="CDD" id="cd11484">
    <property type="entry name" value="SLC-NCS1sbd_CobB-like"/>
    <property type="match status" value="1"/>
</dbReference>
<keyword evidence="4 7" id="KW-1133">Transmembrane helix</keyword>
<evidence type="ECO:0000256" key="6">
    <source>
        <dbReference type="SAM" id="MobiDB-lite"/>
    </source>
</evidence>
<dbReference type="Gene3D" id="1.10.4160.10">
    <property type="entry name" value="Hydantoin permease"/>
    <property type="match status" value="1"/>
</dbReference>
<feature type="transmembrane region" description="Helical" evidence="7">
    <location>
        <begin position="211"/>
        <end position="231"/>
    </location>
</feature>
<dbReference type="PANTHER" id="PTHR30569:SF0">
    <property type="entry name" value="CYTOSINE PERMEASE"/>
    <property type="match status" value="1"/>
</dbReference>
<feature type="transmembrane region" description="Helical" evidence="7">
    <location>
        <begin position="44"/>
        <end position="67"/>
    </location>
</feature>
<reference evidence="8" key="1">
    <citation type="submission" date="2024-05" db="EMBL/GenBank/DDBJ databases">
        <title>30 novel species of actinomycetes from the DSMZ collection.</title>
        <authorList>
            <person name="Nouioui I."/>
        </authorList>
    </citation>
    <scope>NUCLEOTIDE SEQUENCE</scope>
    <source>
        <strain evidence="8">DSM 40712</strain>
    </source>
</reference>
<dbReference type="Pfam" id="PF02133">
    <property type="entry name" value="Transp_cyt_pur"/>
    <property type="match status" value="1"/>
</dbReference>
<sequence length="471" mass="49172">MAAHKNTAAAPEQGGAGGARTVGSDDYALSRVPRDKRLGFWTMLLQWLAQSGSISQFTLGATIGVGMSFGDAFWAFTLGAVILEVVIFAIGLAGMREGLATPLLTRWAGFGRNGSALVSLVISVSLVGWFGVQNTIFGDSVSSLVGGPSWLWCLVAGAGITGLVIFGFRYMAVFAKIVTPLFFAMVAWSVTDALSEHSLSELIHSPAPGQSIPLAVAATAIAGGFMTGAIVSPEMTRYNRKGSHVFLQSASSMILSEYIVGLTGVLLGHMVGSGQVSQIVLFTSGAFGVLVVLMSTAKINDWNLYGSSLGVVNFFQVVFGKRLHRGAVTIALGIAGTVLSAVGIMTHFTDFLSVLGVAIPPVGGIIVAEYWVVRRMRAPLDATREAGTLPATSPTWVPMSLVIWAVAFCVGKFYDGGIPALNSLLTAFVLYCVLGLAGWIRTYGTTTLDDRPADPAEPSADAPGTAPVGAP</sequence>
<comment type="similarity">
    <text evidence="2">Belongs to the purine-cytosine permease (2.A.39) family.</text>
</comment>
<feature type="transmembrane region" description="Helical" evidence="7">
    <location>
        <begin position="173"/>
        <end position="191"/>
    </location>
</feature>
<evidence type="ECO:0000256" key="4">
    <source>
        <dbReference type="ARBA" id="ARBA00022989"/>
    </source>
</evidence>
<evidence type="ECO:0000256" key="7">
    <source>
        <dbReference type="SAM" id="Phobius"/>
    </source>
</evidence>
<feature type="transmembrane region" description="Helical" evidence="7">
    <location>
        <begin position="394"/>
        <end position="414"/>
    </location>
</feature>
<evidence type="ECO:0000256" key="1">
    <source>
        <dbReference type="ARBA" id="ARBA00004141"/>
    </source>
</evidence>
<evidence type="ECO:0000256" key="5">
    <source>
        <dbReference type="ARBA" id="ARBA00023136"/>
    </source>
</evidence>
<keyword evidence="3 7" id="KW-0812">Transmembrane</keyword>
<dbReference type="PANTHER" id="PTHR30569">
    <property type="entry name" value="CYTOSINE TRANSPORTER CODB"/>
    <property type="match status" value="1"/>
</dbReference>
<feature type="transmembrane region" description="Helical" evidence="7">
    <location>
        <begin position="420"/>
        <end position="440"/>
    </location>
</feature>
<dbReference type="InterPro" id="IPR001248">
    <property type="entry name" value="Pur-cyt_permease"/>
</dbReference>
<name>A0ABU3ALX0_9ACTN</name>
<dbReference type="RefSeq" id="WP_311572701.1">
    <property type="nucleotide sequence ID" value="NZ_JAVRFH010000010.1"/>
</dbReference>
<evidence type="ECO:0000313" key="8">
    <source>
        <dbReference type="EMBL" id="MDT0611197.1"/>
    </source>
</evidence>
<feature type="transmembrane region" description="Helical" evidence="7">
    <location>
        <begin position="149"/>
        <end position="166"/>
    </location>
</feature>
<comment type="subcellular location">
    <subcellularLocation>
        <location evidence="1">Membrane</location>
        <topology evidence="1">Multi-pass membrane protein</topology>
    </subcellularLocation>
</comment>
<keyword evidence="5 7" id="KW-0472">Membrane</keyword>
<dbReference type="EMBL" id="JAVRFH010000010">
    <property type="protein sequence ID" value="MDT0611197.1"/>
    <property type="molecule type" value="Genomic_DNA"/>
</dbReference>
<protein>
    <submittedName>
        <fullName evidence="8">Cytosine permease</fullName>
    </submittedName>
</protein>
<feature type="region of interest" description="Disordered" evidence="6">
    <location>
        <begin position="450"/>
        <end position="471"/>
    </location>
</feature>
<feature type="transmembrane region" description="Helical" evidence="7">
    <location>
        <begin position="351"/>
        <end position="373"/>
    </location>
</feature>
<accession>A0ABU3ALX0</accession>
<feature type="transmembrane region" description="Helical" evidence="7">
    <location>
        <begin position="326"/>
        <end position="345"/>
    </location>
</feature>
<gene>
    <name evidence="8" type="ORF">RM812_13310</name>
</gene>
<feature type="transmembrane region" description="Helical" evidence="7">
    <location>
        <begin position="279"/>
        <end position="296"/>
    </location>
</feature>
<evidence type="ECO:0000256" key="3">
    <source>
        <dbReference type="ARBA" id="ARBA00022692"/>
    </source>
</evidence>
<comment type="caution">
    <text evidence="8">The sequence shown here is derived from an EMBL/GenBank/DDBJ whole genome shotgun (WGS) entry which is preliminary data.</text>
</comment>
<proteinExistence type="inferred from homology"/>
<feature type="transmembrane region" description="Helical" evidence="7">
    <location>
        <begin position="73"/>
        <end position="95"/>
    </location>
</feature>
<evidence type="ECO:0000313" key="9">
    <source>
        <dbReference type="Proteomes" id="UP001180724"/>
    </source>
</evidence>
<organism evidence="8 9">
    <name type="scientific">Streptomyces lancefieldiae</name>
    <dbReference type="NCBI Taxonomy" id="3075520"/>
    <lineage>
        <taxon>Bacteria</taxon>
        <taxon>Bacillati</taxon>
        <taxon>Actinomycetota</taxon>
        <taxon>Actinomycetes</taxon>
        <taxon>Kitasatosporales</taxon>
        <taxon>Streptomycetaceae</taxon>
        <taxon>Streptomyces</taxon>
    </lineage>
</organism>
<dbReference type="InterPro" id="IPR030191">
    <property type="entry name" value="CodB"/>
</dbReference>
<evidence type="ECO:0000256" key="2">
    <source>
        <dbReference type="ARBA" id="ARBA00008974"/>
    </source>
</evidence>
<dbReference type="Proteomes" id="UP001180724">
    <property type="component" value="Unassembled WGS sequence"/>
</dbReference>
<feature type="transmembrane region" description="Helical" evidence="7">
    <location>
        <begin position="116"/>
        <end position="137"/>
    </location>
</feature>